<evidence type="ECO:0008006" key="3">
    <source>
        <dbReference type="Google" id="ProtNLM"/>
    </source>
</evidence>
<dbReference type="Gene3D" id="3.30.420.40">
    <property type="match status" value="1"/>
</dbReference>
<dbReference type="AlphaFoldDB" id="A0AAW6FZJ2"/>
<gene>
    <name evidence="1" type="ORF">POY80_09855</name>
</gene>
<protein>
    <recommendedName>
        <fullName evidence="3">Hsp70 family protein</fullName>
    </recommendedName>
</protein>
<dbReference type="Proteomes" id="UP001218502">
    <property type="component" value="Unassembled WGS sequence"/>
</dbReference>
<sequence>MNEITISSMLPAVRNTALMRGKTYIGIDFGTSTTVVSIVSYDEYDHKIHTKSLRLPQMLPDGTLYRSEIVPTVIAWLNGCILVGEGASQMKYQLKKGKNIWYSFKIVANT</sequence>
<comment type="caution">
    <text evidence="1">The sequence shown here is derived from an EMBL/GenBank/DDBJ whole genome shotgun (WGS) entry which is preliminary data.</text>
</comment>
<dbReference type="InterPro" id="IPR043129">
    <property type="entry name" value="ATPase_NBD"/>
</dbReference>
<name>A0AAW6FZJ2_BACUN</name>
<dbReference type="SUPFAM" id="SSF53067">
    <property type="entry name" value="Actin-like ATPase domain"/>
    <property type="match status" value="1"/>
</dbReference>
<proteinExistence type="predicted"/>
<evidence type="ECO:0000313" key="1">
    <source>
        <dbReference type="EMBL" id="MDC1752743.1"/>
    </source>
</evidence>
<organism evidence="1 2">
    <name type="scientific">Bacteroides uniformis</name>
    <dbReference type="NCBI Taxonomy" id="820"/>
    <lineage>
        <taxon>Bacteria</taxon>
        <taxon>Pseudomonadati</taxon>
        <taxon>Bacteroidota</taxon>
        <taxon>Bacteroidia</taxon>
        <taxon>Bacteroidales</taxon>
        <taxon>Bacteroidaceae</taxon>
        <taxon>Bacteroides</taxon>
    </lineage>
</organism>
<reference evidence="1" key="1">
    <citation type="submission" date="2022-10" db="EMBL/GenBank/DDBJ databases">
        <title>Human gut microbiome strain richness.</title>
        <authorList>
            <person name="Chen-Liaw A."/>
        </authorList>
    </citation>
    <scope>NUCLEOTIDE SEQUENCE</scope>
    <source>
        <strain evidence="1">A1_m1001262Bd0_191120</strain>
    </source>
</reference>
<dbReference type="RefSeq" id="WP_225982691.1">
    <property type="nucleotide sequence ID" value="NZ_CACRTC010000025.1"/>
</dbReference>
<accession>A0AAW6FZJ2</accession>
<dbReference type="EMBL" id="JAQNQY010000008">
    <property type="protein sequence ID" value="MDC1752743.1"/>
    <property type="molecule type" value="Genomic_DNA"/>
</dbReference>
<evidence type="ECO:0000313" key="2">
    <source>
        <dbReference type="Proteomes" id="UP001218502"/>
    </source>
</evidence>